<proteinExistence type="predicted"/>
<accession>A0A8S2XHI1</accession>
<dbReference type="GO" id="GO:0016887">
    <property type="term" value="F:ATP hydrolysis activity"/>
    <property type="evidence" value="ECO:0007669"/>
    <property type="project" value="InterPro"/>
</dbReference>
<gene>
    <name evidence="1" type="ORF">SMN809_LOCUS34668</name>
</gene>
<dbReference type="GO" id="GO:0004842">
    <property type="term" value="F:ubiquitin-protein transferase activity"/>
    <property type="evidence" value="ECO:0007669"/>
    <property type="project" value="InterPro"/>
</dbReference>
<dbReference type="PANTHER" id="PTHR22605">
    <property type="entry name" value="RZ-TYPE DOMAIN-CONTAINING PROTEIN"/>
    <property type="match status" value="1"/>
</dbReference>
<feature type="non-terminal residue" evidence="1">
    <location>
        <position position="1"/>
    </location>
</feature>
<comment type="caution">
    <text evidence="1">The sequence shown here is derived from an EMBL/GenBank/DDBJ whole genome shotgun (WGS) entry which is preliminary data.</text>
</comment>
<evidence type="ECO:0000313" key="2">
    <source>
        <dbReference type="Proteomes" id="UP000676336"/>
    </source>
</evidence>
<reference evidence="1" key="1">
    <citation type="submission" date="2021-02" db="EMBL/GenBank/DDBJ databases">
        <authorList>
            <person name="Nowell W R."/>
        </authorList>
    </citation>
    <scope>NUCLEOTIDE SEQUENCE</scope>
</reference>
<dbReference type="Proteomes" id="UP000676336">
    <property type="component" value="Unassembled WGS sequence"/>
</dbReference>
<dbReference type="PANTHER" id="PTHR22605:SF1">
    <property type="entry name" value="RZ-TYPE DOMAIN-CONTAINING PROTEIN"/>
    <property type="match status" value="1"/>
</dbReference>
<dbReference type="EMBL" id="CAJOBI010080224">
    <property type="protein sequence ID" value="CAF4495282.1"/>
    <property type="molecule type" value="Genomic_DNA"/>
</dbReference>
<sequence length="976" mass="114505">QVARIDNRIIDSLAAAYFDLYEHIRVQTQYNNYFGLRDFYSLIKGVVRELIQCKENDNIYEKTRQQITVNFDGSFDGSHFMWEHFCQHLNAMYLYEQYKVSPAFNQILDQCMSSRTGRYLMLIGENENVIDYAEHYIINKFLPPPVRTLIGSSFSGDLIEGAAYTEQYNYRVLMDIILYAETPVTLIMRRMGHLYDNLYDLFNQSFAVSGNKQFCRIPLGPLYHPRCLVHENFYCVVFVRQQDLIKCDPPFLNRFEKHVINMESLVHRRHWTLASNLISWITKLLPTDINKHFPLPQHLFVDYSDDFICNLVIDACTHSEITIEDSLEYNEDDTNVVMSYCKKRLLQTSSFDLPLIMSLKQSDESQSLIDQYYEFHENVSFANLIEQALALEVIDNQVIYTYTQLYHTIDSIKIGDSIEEIKLSNFKTELELTNKIKGHYRSKTIRILFIRVDYHEEHEHILLLKHILLNEHISQSDCGVWLIFHLQRNLLNQIDNDVIFNGWPSIMINNLNDNKLIPKDILSNSSYLEFVTNPTCRVLGSSLNDLIGRCLTKIRYTVANQQHKHEINERRNRIIDSFTRPIANDESEKKLRTIVEGWLSKLMQTIPFSNYGSYAADWRYHLLTTPTIIGSCRSFDDALHATIMLFYDKYLVLLFGHLEHHSFIDTYYFLSNENNKTIHDDLYHIWYDSLISTLETVDRTMMNRDVIEIPLFFNLRFPCATTEYGIIRQIRDTTMKRRQDDERIQSDELADQAMTQLTDKSIYKENIKPIFNNSDLFTHYYHDQVALAQDEAKVYQLPTSFVQRLLTFNPTRSITNQLQHLLIDHVELFEILRIFEISMQLVSEETLLNAFNEQSIQNYTSDQSIIGHNIFYTLVLIEESNSFALIPPNATMANEDEFTFECNADPWIETNLMNLIELLVSSKIISRIDNIEQLINCYNRVIQSILSLNTYTVDNLEKLRSFASLVRCITALFPAE</sequence>
<feature type="non-terminal residue" evidence="1">
    <location>
        <position position="976"/>
    </location>
</feature>
<dbReference type="AlphaFoldDB" id="A0A8S2XHI1"/>
<organism evidence="1 2">
    <name type="scientific">Rotaria magnacalcarata</name>
    <dbReference type="NCBI Taxonomy" id="392030"/>
    <lineage>
        <taxon>Eukaryota</taxon>
        <taxon>Metazoa</taxon>
        <taxon>Spiralia</taxon>
        <taxon>Gnathifera</taxon>
        <taxon>Rotifera</taxon>
        <taxon>Eurotatoria</taxon>
        <taxon>Bdelloidea</taxon>
        <taxon>Philodinida</taxon>
        <taxon>Philodinidae</taxon>
        <taxon>Rotaria</taxon>
    </lineage>
</organism>
<name>A0A8S2XHI1_9BILA</name>
<evidence type="ECO:0000313" key="1">
    <source>
        <dbReference type="EMBL" id="CAF4495282.1"/>
    </source>
</evidence>
<dbReference type="InterPro" id="IPR031248">
    <property type="entry name" value="RNF213"/>
</dbReference>
<protein>
    <submittedName>
        <fullName evidence="1">Uncharacterized protein</fullName>
    </submittedName>
</protein>